<feature type="region of interest" description="Disordered" evidence="1">
    <location>
        <begin position="29"/>
        <end position="52"/>
    </location>
</feature>
<proteinExistence type="predicted"/>
<comment type="caution">
    <text evidence="2">The sequence shown here is derived from an EMBL/GenBank/DDBJ whole genome shotgun (WGS) entry which is preliminary data.</text>
</comment>
<organism evidence="2 3">
    <name type="scientific">Pararge aegeria aegeria</name>
    <dbReference type="NCBI Taxonomy" id="348720"/>
    <lineage>
        <taxon>Eukaryota</taxon>
        <taxon>Metazoa</taxon>
        <taxon>Ecdysozoa</taxon>
        <taxon>Arthropoda</taxon>
        <taxon>Hexapoda</taxon>
        <taxon>Insecta</taxon>
        <taxon>Pterygota</taxon>
        <taxon>Neoptera</taxon>
        <taxon>Endopterygota</taxon>
        <taxon>Lepidoptera</taxon>
        <taxon>Glossata</taxon>
        <taxon>Ditrysia</taxon>
        <taxon>Papilionoidea</taxon>
        <taxon>Nymphalidae</taxon>
        <taxon>Satyrinae</taxon>
        <taxon>Satyrini</taxon>
        <taxon>Parargina</taxon>
        <taxon>Pararge</taxon>
    </lineage>
</organism>
<sequence>MDVEITRCLNSDPARVNAVLVGPKRGGRATLNESLGAAGNKRPRTVDSGTPYNRLQPVEVMTMMMNNWRTKHMTDVMLRGKPPSLNRATLS</sequence>
<evidence type="ECO:0000313" key="3">
    <source>
        <dbReference type="Proteomes" id="UP000838756"/>
    </source>
</evidence>
<evidence type="ECO:0000256" key="1">
    <source>
        <dbReference type="SAM" id="MobiDB-lite"/>
    </source>
</evidence>
<gene>
    <name evidence="2" type="primary">jg23506</name>
    <name evidence="2" type="ORF">PAEG_LOCUS7029</name>
</gene>
<protein>
    <submittedName>
        <fullName evidence="2">Jg23506 protein</fullName>
    </submittedName>
</protein>
<dbReference type="AlphaFoldDB" id="A0A8S4QV72"/>
<name>A0A8S4QV72_9NEOP</name>
<dbReference type="EMBL" id="CAKXAJ010021070">
    <property type="protein sequence ID" value="CAH2226309.1"/>
    <property type="molecule type" value="Genomic_DNA"/>
</dbReference>
<dbReference type="OrthoDB" id="6938952at2759"/>
<accession>A0A8S4QV72</accession>
<reference evidence="2" key="1">
    <citation type="submission" date="2022-03" db="EMBL/GenBank/DDBJ databases">
        <authorList>
            <person name="Lindestad O."/>
        </authorList>
    </citation>
    <scope>NUCLEOTIDE SEQUENCE</scope>
</reference>
<dbReference type="Proteomes" id="UP000838756">
    <property type="component" value="Unassembled WGS sequence"/>
</dbReference>
<keyword evidence="3" id="KW-1185">Reference proteome</keyword>
<evidence type="ECO:0000313" key="2">
    <source>
        <dbReference type="EMBL" id="CAH2226309.1"/>
    </source>
</evidence>